<dbReference type="Proteomes" id="UP000286510">
    <property type="component" value="Unassembled WGS sequence"/>
</dbReference>
<dbReference type="EMBL" id="QUTE01009943">
    <property type="protein sequence ID" value="RHZ16097.1"/>
    <property type="molecule type" value="Genomic_DNA"/>
</dbReference>
<evidence type="ECO:0000313" key="6">
    <source>
        <dbReference type="Proteomes" id="UP000265716"/>
    </source>
</evidence>
<evidence type="ECO:0000313" key="7">
    <source>
        <dbReference type="Proteomes" id="UP000266196"/>
    </source>
</evidence>
<gene>
    <name evidence="3" type="ORF">DYB26_003521</name>
    <name evidence="5" type="ORF">DYB28_001510</name>
    <name evidence="4" type="ORF">DYB31_004530</name>
    <name evidence="2" type="ORF">DYB38_014316</name>
</gene>
<dbReference type="EMBL" id="QUTC01007710">
    <property type="protein sequence ID" value="RHY46691.1"/>
    <property type="molecule type" value="Genomic_DNA"/>
</dbReference>
<reference evidence="6 7" key="2">
    <citation type="submission" date="2018-08" db="EMBL/GenBank/DDBJ databases">
        <title>Aphanomyces genome sequencing and annotation.</title>
        <authorList>
            <person name="Minardi D."/>
            <person name="Oidtmann B."/>
            <person name="Van Der Giezen M."/>
            <person name="Studholme D.J."/>
        </authorList>
    </citation>
    <scope>NUCLEOTIDE SEQUENCE [LARGE SCALE GENOMIC DNA]</scope>
    <source>
        <strain evidence="4 7">197901</strain>
        <strain evidence="3 9">FDL457</strain>
        <strain evidence="2 6">SA</strain>
    </source>
</reference>
<comment type="caution">
    <text evidence="2">The sequence shown here is derived from an EMBL/GenBank/DDBJ whole genome shotgun (WGS) entry which is preliminary data.</text>
</comment>
<dbReference type="Proteomes" id="UP000266196">
    <property type="component" value="Unassembled WGS sequence"/>
</dbReference>
<dbReference type="VEuPathDB" id="FungiDB:H257_12723"/>
<keyword evidence="1" id="KW-1133">Transmembrane helix</keyword>
<proteinExistence type="predicted"/>
<dbReference type="Proteomes" id="UP000275652">
    <property type="component" value="Unassembled WGS sequence"/>
</dbReference>
<keyword evidence="1" id="KW-0472">Membrane</keyword>
<reference evidence="5 8" key="1">
    <citation type="journal article" date="2018" name="J. Invertebr. Pathol.">
        <title>New genotyping method for the causative agent of crayfish plague (Aphanomyces astaci) based on whole genome data.</title>
        <authorList>
            <person name="Minardi D."/>
            <person name="Studholme D.J."/>
            <person name="van der Giezen M."/>
            <person name="Pretto T."/>
            <person name="Oidtmann B."/>
        </authorList>
    </citation>
    <scope>NUCLEOTIDE SEQUENCE [LARGE SCALE GENOMIC DNA]</scope>
    <source>
        <strain evidence="5 8">KB13</strain>
    </source>
</reference>
<evidence type="ECO:0000313" key="8">
    <source>
        <dbReference type="Proteomes" id="UP000275652"/>
    </source>
</evidence>
<dbReference type="AlphaFoldDB" id="A0A397CMX5"/>
<evidence type="ECO:0000256" key="1">
    <source>
        <dbReference type="SAM" id="Phobius"/>
    </source>
</evidence>
<protein>
    <submittedName>
        <fullName evidence="2">Uncharacterized protein</fullName>
    </submittedName>
</protein>
<keyword evidence="1" id="KW-0812">Transmembrane</keyword>
<dbReference type="Proteomes" id="UP000265716">
    <property type="component" value="Unassembled WGS sequence"/>
</dbReference>
<feature type="transmembrane region" description="Helical" evidence="1">
    <location>
        <begin position="20"/>
        <end position="43"/>
    </location>
</feature>
<name>A0A397CMX5_APHAT</name>
<evidence type="ECO:0000313" key="5">
    <source>
        <dbReference type="EMBL" id="RLN99703.1"/>
    </source>
</evidence>
<dbReference type="EMBL" id="QUTF01027894">
    <property type="protein sequence ID" value="RHY79274.1"/>
    <property type="molecule type" value="Genomic_DNA"/>
</dbReference>
<dbReference type="EMBL" id="QUTI01047497">
    <property type="protein sequence ID" value="RLN99703.1"/>
    <property type="molecule type" value="Genomic_DNA"/>
</dbReference>
<evidence type="ECO:0000313" key="2">
    <source>
        <dbReference type="EMBL" id="RHY46691.1"/>
    </source>
</evidence>
<sequence length="109" mass="12384">MDVVGSAANVMQLSAAMDTAVHLEAVVYVLLGAGLMSVYVYVVSRVDRMMQRKQFADRMTTYGQALREDRRIRAERLHRMEAILEEESYDERDVDDPANDTALVRMVLS</sequence>
<evidence type="ECO:0000313" key="3">
    <source>
        <dbReference type="EMBL" id="RHY79274.1"/>
    </source>
</evidence>
<accession>A0A397CMX5</accession>
<organism evidence="2 6">
    <name type="scientific">Aphanomyces astaci</name>
    <name type="common">Crayfish plague agent</name>
    <dbReference type="NCBI Taxonomy" id="112090"/>
    <lineage>
        <taxon>Eukaryota</taxon>
        <taxon>Sar</taxon>
        <taxon>Stramenopiles</taxon>
        <taxon>Oomycota</taxon>
        <taxon>Saprolegniomycetes</taxon>
        <taxon>Saprolegniales</taxon>
        <taxon>Verrucalvaceae</taxon>
        <taxon>Aphanomyces</taxon>
    </lineage>
</organism>
<evidence type="ECO:0000313" key="4">
    <source>
        <dbReference type="EMBL" id="RHZ16097.1"/>
    </source>
</evidence>
<evidence type="ECO:0000313" key="9">
    <source>
        <dbReference type="Proteomes" id="UP000286510"/>
    </source>
</evidence>